<comment type="caution">
    <text evidence="1">The sequence shown here is derived from an EMBL/GenBank/DDBJ whole genome shotgun (WGS) entry which is preliminary data.</text>
</comment>
<keyword evidence="2" id="KW-1185">Reference proteome</keyword>
<dbReference type="RefSeq" id="WP_085053536.1">
    <property type="nucleotide sequence ID" value="NZ_LNQR01000118.1"/>
</dbReference>
<gene>
    <name evidence="1" type="ORF">ASN18_2919</name>
</gene>
<dbReference type="InterPro" id="IPR025528">
    <property type="entry name" value="BrnA_antitoxin"/>
</dbReference>
<name>A0ABR5SBN6_9BACT</name>
<reference evidence="1 2" key="1">
    <citation type="submission" date="2015-11" db="EMBL/GenBank/DDBJ databases">
        <authorList>
            <person name="Lin W."/>
        </authorList>
    </citation>
    <scope>NUCLEOTIDE SEQUENCE [LARGE SCALE GENOMIC DNA]</scope>
    <source>
        <strain evidence="1 2">HCH-1</strain>
    </source>
</reference>
<accession>A0ABR5SBN6</accession>
<protein>
    <recommendedName>
        <fullName evidence="3">BrnA antitoxin of type II toxin-antitoxin system</fullName>
    </recommendedName>
</protein>
<organism evidence="1 2">
    <name type="scientific">Candidatus Magnetominusculus xianensis</name>
    <dbReference type="NCBI Taxonomy" id="1748249"/>
    <lineage>
        <taxon>Bacteria</taxon>
        <taxon>Pseudomonadati</taxon>
        <taxon>Nitrospirota</taxon>
        <taxon>Nitrospiria</taxon>
        <taxon>Nitrospirales</taxon>
        <taxon>Nitrospiraceae</taxon>
        <taxon>Candidatus Magnetominusculus</taxon>
    </lineage>
</organism>
<dbReference type="EMBL" id="LNQR01000118">
    <property type="protein sequence ID" value="KWT78192.1"/>
    <property type="molecule type" value="Genomic_DNA"/>
</dbReference>
<evidence type="ECO:0000313" key="1">
    <source>
        <dbReference type="EMBL" id="KWT78192.1"/>
    </source>
</evidence>
<proteinExistence type="predicted"/>
<dbReference type="Proteomes" id="UP000060487">
    <property type="component" value="Unassembled WGS sequence"/>
</dbReference>
<evidence type="ECO:0008006" key="3">
    <source>
        <dbReference type="Google" id="ProtNLM"/>
    </source>
</evidence>
<sequence length="112" mass="12973">MARKEHIVKYTDNELSKLVEREGTLSDWEKAASMTQAEIEACVASDSDEAEMVMDWDNITVELPHPKAVLNMRIDKDILDYFRKTGRGYQSLINAVLRSYVQRRDPQHHHKG</sequence>
<dbReference type="Pfam" id="PF14384">
    <property type="entry name" value="BrnA_antitoxin"/>
    <property type="match status" value="1"/>
</dbReference>
<evidence type="ECO:0000313" key="2">
    <source>
        <dbReference type="Proteomes" id="UP000060487"/>
    </source>
</evidence>